<name>A0A9W8AVR8_9FUNG</name>
<keyword evidence="3" id="KW-1185">Reference proteome</keyword>
<dbReference type="Proteomes" id="UP001150925">
    <property type="component" value="Unassembled WGS sequence"/>
</dbReference>
<feature type="region of interest" description="Disordered" evidence="1">
    <location>
        <begin position="201"/>
        <end position="231"/>
    </location>
</feature>
<evidence type="ECO:0000256" key="1">
    <source>
        <dbReference type="SAM" id="MobiDB-lite"/>
    </source>
</evidence>
<evidence type="ECO:0000313" key="3">
    <source>
        <dbReference type="Proteomes" id="UP001150925"/>
    </source>
</evidence>
<evidence type="ECO:0000313" key="2">
    <source>
        <dbReference type="EMBL" id="KAJ1966497.1"/>
    </source>
</evidence>
<proteinExistence type="predicted"/>
<sequence length="231" mass="25520">MFSIPPIPFLTGERLIVLQQSEFNNLFRQQEALLAAISMVMLFLTIQLGFKVLASAFSLFWSLISWPFRSSPKAPCVQKSESPSEIRIVLQVLEKQHQTTLEMLTLLAQQSCAPRPKRVRRSPRKPRVVFRASMADCDSPTTSSATAQESTQEYPTMADPPANDTVDAAEYEALLEENIAFCDSVIGNIQRELEKARALAAEEDLAQSSEESAGGYPSPKKECSQGSSSNS</sequence>
<feature type="compositionally biased region" description="Low complexity" evidence="1">
    <location>
        <begin position="139"/>
        <end position="153"/>
    </location>
</feature>
<comment type="caution">
    <text evidence="2">The sequence shown here is derived from an EMBL/GenBank/DDBJ whole genome shotgun (WGS) entry which is preliminary data.</text>
</comment>
<reference evidence="2" key="1">
    <citation type="submission" date="2022-07" db="EMBL/GenBank/DDBJ databases">
        <title>Phylogenomic reconstructions and comparative analyses of Kickxellomycotina fungi.</title>
        <authorList>
            <person name="Reynolds N.K."/>
            <person name="Stajich J.E."/>
            <person name="Barry K."/>
            <person name="Grigoriev I.V."/>
            <person name="Crous P."/>
            <person name="Smith M.E."/>
        </authorList>
    </citation>
    <scope>NUCLEOTIDE SEQUENCE</scope>
    <source>
        <strain evidence="2">RSA 1196</strain>
    </source>
</reference>
<dbReference type="EMBL" id="JANBPY010000507">
    <property type="protein sequence ID" value="KAJ1966497.1"/>
    <property type="molecule type" value="Genomic_DNA"/>
</dbReference>
<protein>
    <submittedName>
        <fullName evidence="2">Uncharacterized protein</fullName>
    </submittedName>
</protein>
<dbReference type="AlphaFoldDB" id="A0A9W8AVR8"/>
<gene>
    <name evidence="2" type="ORF">IWQ62_002414</name>
</gene>
<dbReference type="OrthoDB" id="5668285at2759"/>
<accession>A0A9W8AVR8</accession>
<organism evidence="2 3">
    <name type="scientific">Dispira parvispora</name>
    <dbReference type="NCBI Taxonomy" id="1520584"/>
    <lineage>
        <taxon>Eukaryota</taxon>
        <taxon>Fungi</taxon>
        <taxon>Fungi incertae sedis</taxon>
        <taxon>Zoopagomycota</taxon>
        <taxon>Kickxellomycotina</taxon>
        <taxon>Dimargaritomycetes</taxon>
        <taxon>Dimargaritales</taxon>
        <taxon>Dimargaritaceae</taxon>
        <taxon>Dispira</taxon>
    </lineage>
</organism>
<feature type="region of interest" description="Disordered" evidence="1">
    <location>
        <begin position="130"/>
        <end position="162"/>
    </location>
</feature>